<feature type="domain" description="Apoptosis-antagonizing transcription factor C-terminal" evidence="5">
    <location>
        <begin position="369"/>
        <end position="443"/>
    </location>
</feature>
<dbReference type="InterPro" id="IPR039223">
    <property type="entry name" value="AATF/Bfr2"/>
</dbReference>
<dbReference type="AlphaFoldDB" id="A0A5N5QAH8"/>
<dbReference type="GO" id="GO:0005730">
    <property type="term" value="C:nucleolus"/>
    <property type="evidence" value="ECO:0007669"/>
    <property type="project" value="TreeGrafter"/>
</dbReference>
<dbReference type="PANTHER" id="PTHR15565:SF0">
    <property type="entry name" value="PROTEIN AATF"/>
    <property type="match status" value="1"/>
</dbReference>
<proteinExistence type="inferred from homology"/>
<dbReference type="PANTHER" id="PTHR15565">
    <property type="entry name" value="AATF PROTEIN APOPTOSIS ANTAGONIZING TRANSCRIPTION FACTOR"/>
    <property type="match status" value="1"/>
</dbReference>
<evidence type="ECO:0000259" key="6">
    <source>
        <dbReference type="Pfam" id="PF13339"/>
    </source>
</evidence>
<dbReference type="Pfam" id="PF08164">
    <property type="entry name" value="TRAUB"/>
    <property type="match status" value="1"/>
</dbReference>
<feature type="transmembrane region" description="Helical" evidence="4">
    <location>
        <begin position="625"/>
        <end position="652"/>
    </location>
</feature>
<feature type="region of interest" description="Disordered" evidence="3">
    <location>
        <begin position="1"/>
        <end position="145"/>
    </location>
</feature>
<reference evidence="7 8" key="1">
    <citation type="journal article" date="2019" name="Fungal Biol. Biotechnol.">
        <title>Draft genome sequence of fastidious pathogen Ceratobasidium theobromae, which causes vascular-streak dieback in Theobroma cacao.</title>
        <authorList>
            <person name="Ali S.S."/>
            <person name="Asman A."/>
            <person name="Shao J."/>
            <person name="Firmansyah A.P."/>
            <person name="Susilo A.W."/>
            <person name="Rosmana A."/>
            <person name="McMahon P."/>
            <person name="Junaid M."/>
            <person name="Guest D."/>
            <person name="Kheng T.Y."/>
            <person name="Meinhardt L.W."/>
            <person name="Bailey B.A."/>
        </authorList>
    </citation>
    <scope>NUCLEOTIDE SEQUENCE [LARGE SCALE GENOMIC DNA]</scope>
    <source>
        <strain evidence="7 8">CT2</strain>
    </source>
</reference>
<dbReference type="OrthoDB" id="5783963at2759"/>
<organism evidence="7 8">
    <name type="scientific">Ceratobasidium theobromae</name>
    <dbReference type="NCBI Taxonomy" id="1582974"/>
    <lineage>
        <taxon>Eukaryota</taxon>
        <taxon>Fungi</taxon>
        <taxon>Dikarya</taxon>
        <taxon>Basidiomycota</taxon>
        <taxon>Agaricomycotina</taxon>
        <taxon>Agaricomycetes</taxon>
        <taxon>Cantharellales</taxon>
        <taxon>Ceratobasidiaceae</taxon>
        <taxon>Ceratobasidium</taxon>
    </lineage>
</organism>
<feature type="compositionally biased region" description="Acidic residues" evidence="3">
    <location>
        <begin position="114"/>
        <end position="140"/>
    </location>
</feature>
<evidence type="ECO:0000256" key="1">
    <source>
        <dbReference type="ARBA" id="ARBA00008966"/>
    </source>
</evidence>
<keyword evidence="8" id="KW-1185">Reference proteome</keyword>
<evidence type="ECO:0000313" key="8">
    <source>
        <dbReference type="Proteomes" id="UP000383932"/>
    </source>
</evidence>
<evidence type="ECO:0000313" key="7">
    <source>
        <dbReference type="EMBL" id="KAB5588674.1"/>
    </source>
</evidence>
<dbReference type="InterPro" id="IPR012617">
    <property type="entry name" value="AATF_C"/>
</dbReference>
<dbReference type="Pfam" id="PF13339">
    <property type="entry name" value="AATF-Che1"/>
    <property type="match status" value="1"/>
</dbReference>
<dbReference type="EMBL" id="SSOP01000393">
    <property type="protein sequence ID" value="KAB5588674.1"/>
    <property type="molecule type" value="Genomic_DNA"/>
</dbReference>
<protein>
    <recommendedName>
        <fullName evidence="2">Protein BFR2</fullName>
    </recommendedName>
</protein>
<keyword evidence="4" id="KW-0812">Transmembrane</keyword>
<name>A0A5N5QAH8_9AGAM</name>
<feature type="region of interest" description="Disordered" evidence="3">
    <location>
        <begin position="873"/>
        <end position="919"/>
    </location>
</feature>
<gene>
    <name evidence="7" type="ORF">CTheo_7883</name>
</gene>
<accession>A0A5N5QAH8</accession>
<sequence>MPLSLAEQISQLEDTAPPDIDIERFDAGGEDGAEGDLAAGRDHYLDVGVSSLRKQRDAQVDPKYEGAKTTRSQLYEFDDVTDDEEQNDSSRSASEAESEGSASDGQQSDGEPSTAEDQEEEGEIDNNTPEDEDSADENEDPVPATDDLTAALKRSRQADRDKGRAIIQQRVLWDSLLEARIRLQKAATGSNRLPDPNHLAPYVTLEPGREAVQALVKEIAAFSEDMLTLRKRLIETNEPDVKMPSSKRQKLDTDDLEEQIQSATRSAVDIDSAYHPVCVHTLQKWSNKIAAVTPATLTAKSGKSFRGGTAVRSAVELVQDALGESGSQGGAKAIGRTRVRRSAGTRIGAGQDQAQAEGDAEVFDDLDFYQALLRDVIDSRTGAQDDWVARQQMKKTKKVVDTRASKGRKLRFEVHEKLQNFMVPVPTATWHEEQIDELFANLLGRQASGAVRTFIKRWLQPLRAQFLCPAYNSSAQSIPPCSTAMLPLAQRYLLISLLLASYLSAAYGSPIQNARSDVDVDCKLEARQATTTAHTTTTGTTVASAVSAATTTPSTTAATATATTSTHTTSTHTTSHSSSTTHVSTSTTSATTTTSQSSTTSTTTTASAAATASSSSSIFSKSSPYFGYAVGVLVVVCFFSFLLLILFIRFLVQTFSKKPTHQPVPTKASGWRYSQDTELNSTASARTQSFSSSRTRSGLARHVDIAEMGERQAFLSSESVALEPAKPGDHEAERRLSNVSQVTATPYVNRRPTSMSFLHSPPATHPAFIVDPGSQSGHSEEHELRSVPENATENRPSVSSLLLSRAGQRDPYRHPTIASGMTDSRAASTASVYSQPSAVHTSPMPSLLEHTQPAQLTSDISTIHLQNPSTDTIYEEPPEPSVPSTDGGHAYLGDQQPTLRATPGRMGWGTRAPTSIHSSSDLFFDRFEHTR</sequence>
<feature type="region of interest" description="Disordered" evidence="3">
    <location>
        <begin position="557"/>
        <end position="603"/>
    </location>
</feature>
<keyword evidence="4" id="KW-0472">Membrane</keyword>
<evidence type="ECO:0000259" key="5">
    <source>
        <dbReference type="Pfam" id="PF08164"/>
    </source>
</evidence>
<dbReference type="Proteomes" id="UP000383932">
    <property type="component" value="Unassembled WGS sequence"/>
</dbReference>
<dbReference type="InterPro" id="IPR025160">
    <property type="entry name" value="AATF"/>
</dbReference>
<evidence type="ECO:0000256" key="3">
    <source>
        <dbReference type="SAM" id="MobiDB-lite"/>
    </source>
</evidence>
<feature type="region of interest" description="Disordered" evidence="3">
    <location>
        <begin position="763"/>
        <end position="796"/>
    </location>
</feature>
<feature type="compositionally biased region" description="Low complexity" evidence="3">
    <location>
        <begin position="89"/>
        <end position="103"/>
    </location>
</feature>
<feature type="domain" description="AATF leucine zipper-containing" evidence="6">
    <location>
        <begin position="159"/>
        <end position="288"/>
    </location>
</feature>
<comment type="similarity">
    <text evidence="1">Belongs to the AATF family.</text>
</comment>
<feature type="compositionally biased region" description="Acidic residues" evidence="3">
    <location>
        <begin position="76"/>
        <end position="87"/>
    </location>
</feature>
<evidence type="ECO:0000256" key="2">
    <source>
        <dbReference type="ARBA" id="ARBA00013850"/>
    </source>
</evidence>
<keyword evidence="4" id="KW-1133">Transmembrane helix</keyword>
<comment type="caution">
    <text evidence="7">The sequence shown here is derived from an EMBL/GenBank/DDBJ whole genome shotgun (WGS) entry which is preliminary data.</text>
</comment>
<feature type="compositionally biased region" description="Basic and acidic residues" evidence="3">
    <location>
        <begin position="54"/>
        <end position="68"/>
    </location>
</feature>
<evidence type="ECO:0000256" key="4">
    <source>
        <dbReference type="SAM" id="Phobius"/>
    </source>
</evidence>
<dbReference type="GO" id="GO:0000462">
    <property type="term" value="P:maturation of SSU-rRNA from tricistronic rRNA transcript (SSU-rRNA, 5.8S rRNA, LSU-rRNA)"/>
    <property type="evidence" value="ECO:0007669"/>
    <property type="project" value="TreeGrafter"/>
</dbReference>